<feature type="domain" description="Septum formation inhibitor MinC N-terminal" evidence="9">
    <location>
        <begin position="6"/>
        <end position="69"/>
    </location>
</feature>
<evidence type="ECO:0000256" key="5">
    <source>
        <dbReference type="ARBA" id="ARBA00025606"/>
    </source>
</evidence>
<dbReference type="GO" id="GO:0000902">
    <property type="term" value="P:cell morphogenesis"/>
    <property type="evidence" value="ECO:0007669"/>
    <property type="project" value="InterPro"/>
</dbReference>
<evidence type="ECO:0000256" key="6">
    <source>
        <dbReference type="ARBA" id="ARBA00046874"/>
    </source>
</evidence>
<dbReference type="GO" id="GO:0000917">
    <property type="term" value="P:division septum assembly"/>
    <property type="evidence" value="ECO:0007669"/>
    <property type="project" value="UniProtKB-KW"/>
</dbReference>
<keyword evidence="11" id="KW-1185">Reference proteome</keyword>
<organism evidence="10 11">
    <name type="scientific">Irregularibacter muris</name>
    <dbReference type="NCBI Taxonomy" id="1796619"/>
    <lineage>
        <taxon>Bacteria</taxon>
        <taxon>Bacillati</taxon>
        <taxon>Bacillota</taxon>
        <taxon>Clostridia</taxon>
        <taxon>Eubacteriales</taxon>
        <taxon>Eubacteriaceae</taxon>
        <taxon>Irregularibacter</taxon>
    </lineage>
</organism>
<dbReference type="Pfam" id="PF05209">
    <property type="entry name" value="MinC_N"/>
    <property type="match status" value="1"/>
</dbReference>
<proteinExistence type="inferred from homology"/>
<evidence type="ECO:0000256" key="1">
    <source>
        <dbReference type="ARBA" id="ARBA00006291"/>
    </source>
</evidence>
<evidence type="ECO:0000259" key="8">
    <source>
        <dbReference type="Pfam" id="PF03775"/>
    </source>
</evidence>
<comment type="similarity">
    <text evidence="1 7">Belongs to the MinC family.</text>
</comment>
<dbReference type="SUPFAM" id="SSF63848">
    <property type="entry name" value="Cell-division inhibitor MinC, C-terminal domain"/>
    <property type="match status" value="1"/>
</dbReference>
<feature type="domain" description="Septum formation inhibitor MinC C-terminal" evidence="8">
    <location>
        <begin position="107"/>
        <end position="205"/>
    </location>
</feature>
<evidence type="ECO:0000259" key="9">
    <source>
        <dbReference type="Pfam" id="PF05209"/>
    </source>
</evidence>
<keyword evidence="3 7" id="KW-0717">Septation</keyword>
<dbReference type="Proteomes" id="UP001205748">
    <property type="component" value="Unassembled WGS sequence"/>
</dbReference>
<keyword evidence="2 7" id="KW-0132">Cell division</keyword>
<dbReference type="EMBL" id="JANKAS010000015">
    <property type="protein sequence ID" value="MCR1899905.1"/>
    <property type="molecule type" value="Genomic_DNA"/>
</dbReference>
<dbReference type="Pfam" id="PF03775">
    <property type="entry name" value="MinC_C"/>
    <property type="match status" value="1"/>
</dbReference>
<evidence type="ECO:0000313" key="10">
    <source>
        <dbReference type="EMBL" id="MCR1899905.1"/>
    </source>
</evidence>
<dbReference type="HAMAP" id="MF_00267">
    <property type="entry name" value="MinC"/>
    <property type="match status" value="1"/>
</dbReference>
<dbReference type="InterPro" id="IPR036145">
    <property type="entry name" value="MinC_C_sf"/>
</dbReference>
<comment type="function">
    <text evidence="5 7">Cell division inhibitor that blocks the formation of polar Z ring septums. Rapidly oscillates between the poles of the cell to destabilize FtsZ filaments that have formed before they mature into polar Z rings. Prevents FtsZ polymerization.</text>
</comment>
<dbReference type="InterPro" id="IPR013033">
    <property type="entry name" value="MinC"/>
</dbReference>
<dbReference type="GO" id="GO:1901891">
    <property type="term" value="P:regulation of cell septum assembly"/>
    <property type="evidence" value="ECO:0007669"/>
    <property type="project" value="InterPro"/>
</dbReference>
<dbReference type="Gene3D" id="2.160.20.70">
    <property type="match status" value="1"/>
</dbReference>
<comment type="caution">
    <text evidence="10">The sequence shown here is derived from an EMBL/GenBank/DDBJ whole genome shotgun (WGS) entry which is preliminary data.</text>
</comment>
<evidence type="ECO:0000256" key="7">
    <source>
        <dbReference type="HAMAP-Rule" id="MF_00267"/>
    </source>
</evidence>
<dbReference type="InterPro" id="IPR005526">
    <property type="entry name" value="Septum_form_inhib_MinC_C"/>
</dbReference>
<dbReference type="GO" id="GO:0051302">
    <property type="term" value="P:regulation of cell division"/>
    <property type="evidence" value="ECO:0007669"/>
    <property type="project" value="InterPro"/>
</dbReference>
<dbReference type="InterPro" id="IPR016098">
    <property type="entry name" value="CAP/MinC_C"/>
</dbReference>
<protein>
    <recommendedName>
        <fullName evidence="7">Probable septum site-determining protein MinC</fullName>
    </recommendedName>
</protein>
<dbReference type="InterPro" id="IPR007874">
    <property type="entry name" value="MinC_N"/>
</dbReference>
<accession>A0AAE3HFY0</accession>
<evidence type="ECO:0000256" key="2">
    <source>
        <dbReference type="ARBA" id="ARBA00022618"/>
    </source>
</evidence>
<name>A0AAE3HFY0_9FIRM</name>
<gene>
    <name evidence="7 10" type="primary">minC</name>
    <name evidence="10" type="ORF">NSA47_13075</name>
</gene>
<dbReference type="AlphaFoldDB" id="A0AAE3HFY0"/>
<keyword evidence="4 7" id="KW-0131">Cell cycle</keyword>
<dbReference type="PANTHER" id="PTHR34108">
    <property type="entry name" value="SEPTUM SITE-DETERMINING PROTEIN MINC"/>
    <property type="match status" value="1"/>
</dbReference>
<evidence type="ECO:0000256" key="3">
    <source>
        <dbReference type="ARBA" id="ARBA00023210"/>
    </source>
</evidence>
<comment type="subunit">
    <text evidence="6 7">Interacts with MinD and FtsZ.</text>
</comment>
<reference evidence="10" key="1">
    <citation type="submission" date="2022-07" db="EMBL/GenBank/DDBJ databases">
        <title>Enhanced cultured diversity of the mouse gut microbiota enables custom-made synthetic communities.</title>
        <authorList>
            <person name="Afrizal A."/>
        </authorList>
    </citation>
    <scope>NUCLEOTIDE SEQUENCE</scope>
    <source>
        <strain evidence="10">DSM 28593</strain>
    </source>
</reference>
<sequence length="212" mass="23513">MTDKVITFKGSRDGLYLIINNEYELEEIKEKIQDKIASAQSFFQGNQNIKIKGTSLSEKDLEELIHWMEKTHQLVVTLEKGEAEKEFFSKPNPISQAPIEEGKTKFVYTTLRSGNRVQFDGNIVIVGDVNPGAEVIATGNIIIMGALRGIAHAGAAGNQYAIVVAFSLQPTQLRIADIITRAPDQQSFKPTCPEKACISGEKIIILPYYKNI</sequence>
<dbReference type="PANTHER" id="PTHR34108:SF1">
    <property type="entry name" value="SEPTUM SITE-DETERMINING PROTEIN MINC"/>
    <property type="match status" value="1"/>
</dbReference>
<evidence type="ECO:0000256" key="4">
    <source>
        <dbReference type="ARBA" id="ARBA00023306"/>
    </source>
</evidence>
<dbReference type="NCBIfam" id="TIGR01222">
    <property type="entry name" value="minC"/>
    <property type="match status" value="1"/>
</dbReference>
<evidence type="ECO:0000313" key="11">
    <source>
        <dbReference type="Proteomes" id="UP001205748"/>
    </source>
</evidence>
<dbReference type="Gene3D" id="3.30.160.540">
    <property type="match status" value="1"/>
</dbReference>
<dbReference type="RefSeq" id="WP_257532699.1">
    <property type="nucleotide sequence ID" value="NZ_JANKAS010000015.1"/>
</dbReference>